<feature type="compositionally biased region" description="Basic and acidic residues" evidence="1">
    <location>
        <begin position="261"/>
        <end position="277"/>
    </location>
</feature>
<feature type="region of interest" description="Disordered" evidence="1">
    <location>
        <begin position="226"/>
        <end position="297"/>
    </location>
</feature>
<protein>
    <submittedName>
        <fullName evidence="2">Uncharacterized protein</fullName>
    </submittedName>
</protein>
<evidence type="ECO:0000256" key="1">
    <source>
        <dbReference type="SAM" id="MobiDB-lite"/>
    </source>
</evidence>
<accession>A0AAN6M5X8</accession>
<dbReference type="AlphaFoldDB" id="A0AAN6M5X8"/>
<sequence length="502" mass="55094">MALHAPRTHIIGTEVVFEDPAVEQFGLQNFLVPLGGDIIEVVSPIRKETTAGRLLDKRGDGGYMVIMQTEDAKKRREYIESEKLGKVIWGYEHDDVVCVQYHPKGTKGGVIAELDSHAPSKENPTPLKTRFSPWHACGLEYESSFPVAFQIVPSCTIIMTPSKPSSKKCKRRKSRGARYTPAYAPILSDATSSQKDSDEKIGISNANHVYFTMKWSGVPIDTQTSEAAQPNTDAAKPQPELSGTQSSGGPPTEAMVFETHSQTERERRSAATARKEPTNTQKPSAMPRRSFNYSTYPRPTNSRHMHARRWYIYSCYPSGAHPFFSTTPPPDSTHESAPTVRPRASKLDTSKAQYSTMARDYGYSDDDPWDPAGIKPLIISNARALYNDKFPPGELETIDVVTTIDLDNDWVASLIGAGRGEAGPRSAAQAAGIVLAVARSLILLTQLPGDQGDGAREQNDNSSAADLDTLHNNVNKNGKRGAGEDSSDGREKRVRFDKDDKA</sequence>
<feature type="compositionally biased region" description="Polar residues" evidence="1">
    <location>
        <begin position="460"/>
        <end position="476"/>
    </location>
</feature>
<comment type="caution">
    <text evidence="2">The sequence shown here is derived from an EMBL/GenBank/DDBJ whole genome shotgun (WGS) entry which is preliminary data.</text>
</comment>
<keyword evidence="3" id="KW-1185">Reference proteome</keyword>
<evidence type="ECO:0000313" key="2">
    <source>
        <dbReference type="EMBL" id="KAK3214876.1"/>
    </source>
</evidence>
<dbReference type="EMBL" id="WVTA01000003">
    <property type="protein sequence ID" value="KAK3214876.1"/>
    <property type="molecule type" value="Genomic_DNA"/>
</dbReference>
<evidence type="ECO:0000313" key="3">
    <source>
        <dbReference type="Proteomes" id="UP001280581"/>
    </source>
</evidence>
<proteinExistence type="predicted"/>
<dbReference type="Proteomes" id="UP001280581">
    <property type="component" value="Unassembled WGS sequence"/>
</dbReference>
<feature type="region of interest" description="Disordered" evidence="1">
    <location>
        <begin position="328"/>
        <end position="350"/>
    </location>
</feature>
<feature type="compositionally biased region" description="Basic and acidic residues" evidence="1">
    <location>
        <begin position="481"/>
        <end position="502"/>
    </location>
</feature>
<name>A0AAN6M5X8_9PLEO</name>
<feature type="region of interest" description="Disordered" evidence="1">
    <location>
        <begin position="448"/>
        <end position="502"/>
    </location>
</feature>
<organism evidence="2 3">
    <name type="scientific">Pseudopithomyces chartarum</name>
    <dbReference type="NCBI Taxonomy" id="1892770"/>
    <lineage>
        <taxon>Eukaryota</taxon>
        <taxon>Fungi</taxon>
        <taxon>Dikarya</taxon>
        <taxon>Ascomycota</taxon>
        <taxon>Pezizomycotina</taxon>
        <taxon>Dothideomycetes</taxon>
        <taxon>Pleosporomycetidae</taxon>
        <taxon>Pleosporales</taxon>
        <taxon>Massarineae</taxon>
        <taxon>Didymosphaeriaceae</taxon>
        <taxon>Pseudopithomyces</taxon>
    </lineage>
</organism>
<gene>
    <name evidence="2" type="ORF">GRF29_19g1551234</name>
</gene>
<reference evidence="2 3" key="1">
    <citation type="submission" date="2021-02" db="EMBL/GenBank/DDBJ databases">
        <title>Genome assembly of Pseudopithomyces chartarum.</title>
        <authorList>
            <person name="Jauregui R."/>
            <person name="Singh J."/>
            <person name="Voisey C."/>
        </authorList>
    </citation>
    <scope>NUCLEOTIDE SEQUENCE [LARGE SCALE GENOMIC DNA]</scope>
    <source>
        <strain evidence="2 3">AGR01</strain>
    </source>
</reference>